<organism evidence="2">
    <name type="scientific">Arion vulgaris</name>
    <dbReference type="NCBI Taxonomy" id="1028688"/>
    <lineage>
        <taxon>Eukaryota</taxon>
        <taxon>Metazoa</taxon>
        <taxon>Spiralia</taxon>
        <taxon>Lophotrochozoa</taxon>
        <taxon>Mollusca</taxon>
        <taxon>Gastropoda</taxon>
        <taxon>Heterobranchia</taxon>
        <taxon>Euthyneura</taxon>
        <taxon>Panpulmonata</taxon>
        <taxon>Eupulmonata</taxon>
        <taxon>Stylommatophora</taxon>
        <taxon>Helicina</taxon>
        <taxon>Arionoidea</taxon>
        <taxon>Arionidae</taxon>
        <taxon>Arion</taxon>
    </lineage>
</organism>
<name>A0A0B6Z415_9EUPU</name>
<feature type="region of interest" description="Disordered" evidence="1">
    <location>
        <begin position="20"/>
        <end position="50"/>
    </location>
</feature>
<sequence length="50" mass="5934">MKQMLDTYVKLSELVCTKQRRDIRKRKPRIKLLASPRSDSPLPHNQISTR</sequence>
<feature type="compositionally biased region" description="Basic residues" evidence="1">
    <location>
        <begin position="21"/>
        <end position="30"/>
    </location>
</feature>
<dbReference type="EMBL" id="HACG01016242">
    <property type="protein sequence ID" value="CEK63107.1"/>
    <property type="molecule type" value="Transcribed_RNA"/>
</dbReference>
<protein>
    <submittedName>
        <fullName evidence="2">Uncharacterized protein</fullName>
    </submittedName>
</protein>
<proteinExistence type="predicted"/>
<gene>
    <name evidence="2" type="primary">ORF47173</name>
</gene>
<accession>A0A0B6Z415</accession>
<evidence type="ECO:0000256" key="1">
    <source>
        <dbReference type="SAM" id="MobiDB-lite"/>
    </source>
</evidence>
<reference evidence="2" key="1">
    <citation type="submission" date="2014-12" db="EMBL/GenBank/DDBJ databases">
        <title>Insight into the proteome of Arion vulgaris.</title>
        <authorList>
            <person name="Aradska J."/>
            <person name="Bulat T."/>
            <person name="Smidak R."/>
            <person name="Sarate P."/>
            <person name="Gangsoo J."/>
            <person name="Sialana F."/>
            <person name="Bilban M."/>
            <person name="Lubec G."/>
        </authorList>
    </citation>
    <scope>NUCLEOTIDE SEQUENCE</scope>
    <source>
        <tissue evidence="2">Skin</tissue>
    </source>
</reference>
<evidence type="ECO:0000313" key="2">
    <source>
        <dbReference type="EMBL" id="CEK63107.1"/>
    </source>
</evidence>
<dbReference type="AlphaFoldDB" id="A0A0B6Z415"/>